<feature type="compositionally biased region" description="Low complexity" evidence="2">
    <location>
        <begin position="121"/>
        <end position="132"/>
    </location>
</feature>
<dbReference type="OrthoDB" id="10038884at2759"/>
<feature type="compositionally biased region" description="Polar residues" evidence="2">
    <location>
        <begin position="71"/>
        <end position="81"/>
    </location>
</feature>
<comment type="caution">
    <text evidence="3">The sequence shown here is derived from an EMBL/GenBank/DDBJ whole genome shotgun (WGS) entry which is preliminary data.</text>
</comment>
<dbReference type="Pfam" id="PF05210">
    <property type="entry name" value="Sprouty"/>
    <property type="match status" value="1"/>
</dbReference>
<dbReference type="GO" id="GO:0005829">
    <property type="term" value="C:cytosol"/>
    <property type="evidence" value="ECO:0007669"/>
    <property type="project" value="TreeGrafter"/>
</dbReference>
<evidence type="ECO:0000256" key="1">
    <source>
        <dbReference type="ARBA" id="ARBA00010964"/>
    </source>
</evidence>
<comment type="similarity">
    <text evidence="1">Belongs to the sprouty family.</text>
</comment>
<dbReference type="PANTHER" id="PTHR12365:SF7">
    <property type="entry name" value="PROTEIN SPROUTY"/>
    <property type="match status" value="1"/>
</dbReference>
<dbReference type="PANTHER" id="PTHR12365">
    <property type="entry name" value="SPROUTY"/>
    <property type="match status" value="1"/>
</dbReference>
<feature type="compositionally biased region" description="Pro residues" evidence="2">
    <location>
        <begin position="257"/>
        <end position="268"/>
    </location>
</feature>
<proteinExistence type="inferred from homology"/>
<feature type="region of interest" description="Disordered" evidence="2">
    <location>
        <begin position="1"/>
        <end position="135"/>
    </location>
</feature>
<organism evidence="3 4">
    <name type="scientific">Amphibalanus amphitrite</name>
    <name type="common">Striped barnacle</name>
    <name type="synonym">Balanus amphitrite</name>
    <dbReference type="NCBI Taxonomy" id="1232801"/>
    <lineage>
        <taxon>Eukaryota</taxon>
        <taxon>Metazoa</taxon>
        <taxon>Ecdysozoa</taxon>
        <taxon>Arthropoda</taxon>
        <taxon>Crustacea</taxon>
        <taxon>Multicrustacea</taxon>
        <taxon>Cirripedia</taxon>
        <taxon>Thoracica</taxon>
        <taxon>Thoracicalcarea</taxon>
        <taxon>Balanomorpha</taxon>
        <taxon>Balanoidea</taxon>
        <taxon>Balanidae</taxon>
        <taxon>Amphibalaninae</taxon>
        <taxon>Amphibalanus</taxon>
    </lineage>
</organism>
<dbReference type="EMBL" id="VIIS01001394">
    <property type="protein sequence ID" value="KAF0299098.1"/>
    <property type="molecule type" value="Genomic_DNA"/>
</dbReference>
<sequence>MALHGRTVDPSSAPPAVHRRAQSASPPTPAVSLDRPRPGAERATNLYSLAPRVVQRRDHEATPSRGRPGASQRSQHGQRGVSSRADSAEKASAAKARLREPGTEKRPVREQPGPLKKPSRAESSAGGDSGSEPTEDSIVCVVCGRCRCEACRTPRPLPQRLLCGRTCLLSADTCVDFASCMCCVKAAAYHCAASDSGSAAADRPCSCTPAGAGCCLRWTTLLLLTALVPCLACYWPLRAAARLAQACYGRGEGCTCPRPPEPGPPAGPVPRRADRPAVADPPRLCARRDSG</sequence>
<feature type="compositionally biased region" description="Basic and acidic residues" evidence="2">
    <location>
        <begin position="97"/>
        <end position="109"/>
    </location>
</feature>
<keyword evidence="4" id="KW-1185">Reference proteome</keyword>
<feature type="compositionally biased region" description="Low complexity" evidence="2">
    <location>
        <begin position="82"/>
        <end position="95"/>
    </location>
</feature>
<dbReference type="InterPro" id="IPR051192">
    <property type="entry name" value="Sprouty_domain"/>
</dbReference>
<dbReference type="GO" id="GO:0040037">
    <property type="term" value="P:negative regulation of fibroblast growth factor receptor signaling pathway"/>
    <property type="evidence" value="ECO:0007669"/>
    <property type="project" value="TreeGrafter"/>
</dbReference>
<dbReference type="GO" id="GO:0046580">
    <property type="term" value="P:negative regulation of Ras protein signal transduction"/>
    <property type="evidence" value="ECO:0007669"/>
    <property type="project" value="TreeGrafter"/>
</dbReference>
<dbReference type="PROSITE" id="PS51227">
    <property type="entry name" value="SPR"/>
    <property type="match status" value="1"/>
</dbReference>
<evidence type="ECO:0000256" key="2">
    <source>
        <dbReference type="SAM" id="MobiDB-lite"/>
    </source>
</evidence>
<gene>
    <name evidence="3" type="primary">sty_1</name>
    <name evidence="3" type="ORF">FJT64_003647</name>
</gene>
<dbReference type="GO" id="GO:0048513">
    <property type="term" value="P:animal organ development"/>
    <property type="evidence" value="ECO:0007669"/>
    <property type="project" value="TreeGrafter"/>
</dbReference>
<feature type="region of interest" description="Disordered" evidence="2">
    <location>
        <begin position="255"/>
        <end position="291"/>
    </location>
</feature>
<dbReference type="InterPro" id="IPR007875">
    <property type="entry name" value="Sprouty"/>
</dbReference>
<protein>
    <submittedName>
        <fullName evidence="3">Protein sprouty</fullName>
    </submittedName>
</protein>
<dbReference type="Proteomes" id="UP000440578">
    <property type="component" value="Unassembled WGS sequence"/>
</dbReference>
<evidence type="ECO:0000313" key="3">
    <source>
        <dbReference type="EMBL" id="KAF0299098.1"/>
    </source>
</evidence>
<reference evidence="3 4" key="1">
    <citation type="submission" date="2019-07" db="EMBL/GenBank/DDBJ databases">
        <title>Draft genome assembly of a fouling barnacle, Amphibalanus amphitrite (Darwin, 1854): The first reference genome for Thecostraca.</title>
        <authorList>
            <person name="Kim W."/>
        </authorList>
    </citation>
    <scope>NUCLEOTIDE SEQUENCE [LARGE SCALE GENOMIC DNA]</scope>
    <source>
        <strain evidence="3">SNU_AA5</strain>
        <tissue evidence="3">Soma without cirri and trophi</tissue>
    </source>
</reference>
<dbReference type="AlphaFoldDB" id="A0A6A4WAH1"/>
<dbReference type="GO" id="GO:0016020">
    <property type="term" value="C:membrane"/>
    <property type="evidence" value="ECO:0007669"/>
    <property type="project" value="InterPro"/>
</dbReference>
<accession>A0A6A4WAH1</accession>
<evidence type="ECO:0000313" key="4">
    <source>
        <dbReference type="Proteomes" id="UP000440578"/>
    </source>
</evidence>
<name>A0A6A4WAH1_AMPAM</name>